<gene>
    <name evidence="7" type="ORF">HMPREF1872_01265</name>
</gene>
<evidence type="ECO:0000256" key="5">
    <source>
        <dbReference type="ARBA" id="ARBA00023284"/>
    </source>
</evidence>
<proteinExistence type="predicted"/>
<comment type="caution">
    <text evidence="7">The sequence shown here is derived from an EMBL/GenBank/DDBJ whole genome shotgun (WGS) entry which is preliminary data.</text>
</comment>
<evidence type="ECO:0000256" key="1">
    <source>
        <dbReference type="ARBA" id="ARBA00022630"/>
    </source>
</evidence>
<keyword evidence="8" id="KW-1185">Reference proteome</keyword>
<feature type="domain" description="FAD/NAD(P)-binding" evidence="6">
    <location>
        <begin position="12"/>
        <end position="308"/>
    </location>
</feature>
<evidence type="ECO:0000256" key="2">
    <source>
        <dbReference type="ARBA" id="ARBA00022827"/>
    </source>
</evidence>
<dbReference type="PRINTS" id="PR00368">
    <property type="entry name" value="FADPNR"/>
</dbReference>
<dbReference type="AlphaFoldDB" id="A0A133Y7Y3"/>
<dbReference type="SUPFAM" id="SSF51905">
    <property type="entry name" value="FAD/NAD(P)-binding domain"/>
    <property type="match status" value="1"/>
</dbReference>
<dbReference type="Proteomes" id="UP000070080">
    <property type="component" value="Unassembled WGS sequence"/>
</dbReference>
<keyword evidence="1" id="KW-0285">Flavoprotein</keyword>
<dbReference type="RefSeq" id="WP_066714842.1">
    <property type="nucleotide sequence ID" value="NZ_CP118869.1"/>
</dbReference>
<dbReference type="Pfam" id="PF07992">
    <property type="entry name" value="Pyr_redox_2"/>
    <property type="match status" value="1"/>
</dbReference>
<dbReference type="EMBL" id="LSCV01000042">
    <property type="protein sequence ID" value="KXB39233.1"/>
    <property type="molecule type" value="Genomic_DNA"/>
</dbReference>
<reference evidence="8" key="1">
    <citation type="submission" date="2016-01" db="EMBL/GenBank/DDBJ databases">
        <authorList>
            <person name="Mitreva M."/>
            <person name="Pepin K.H."/>
            <person name="Mihindukulasuriya K.A."/>
            <person name="Fulton R."/>
            <person name="Fronick C."/>
            <person name="O'Laughlin M."/>
            <person name="Miner T."/>
            <person name="Herter B."/>
            <person name="Rosa B.A."/>
            <person name="Cordes M."/>
            <person name="Tomlinson C."/>
            <person name="Wollam A."/>
            <person name="Palsikar V.B."/>
            <person name="Mardis E.R."/>
            <person name="Wilson R.K."/>
        </authorList>
    </citation>
    <scope>NUCLEOTIDE SEQUENCE [LARGE SCALE GENOMIC DNA]</scope>
    <source>
        <strain evidence="8">KA00274</strain>
    </source>
</reference>
<evidence type="ECO:0000313" key="7">
    <source>
        <dbReference type="EMBL" id="KXB39233.1"/>
    </source>
</evidence>
<keyword evidence="4" id="KW-1015">Disulfide bond</keyword>
<evidence type="ECO:0000256" key="3">
    <source>
        <dbReference type="ARBA" id="ARBA00023002"/>
    </source>
</evidence>
<dbReference type="InterPro" id="IPR036188">
    <property type="entry name" value="FAD/NAD-bd_sf"/>
</dbReference>
<evidence type="ECO:0000313" key="8">
    <source>
        <dbReference type="Proteomes" id="UP000070080"/>
    </source>
</evidence>
<dbReference type="PRINTS" id="PR00469">
    <property type="entry name" value="PNDRDTASEII"/>
</dbReference>
<dbReference type="OrthoDB" id="9806179at2"/>
<sequence length="323" mass="35169">MATDRKVDGTIYDLIIVGLGPAGLSAAIYAARAGLNVLALEQGSLGGKLITIDQLENYPGEPAISGSDLADKMLKQITDLHVPYKLQSVQGTANLESEIKQVITRRVIYQTKSIIFATGTKERELGIDYELDLRGHGISYCAVCDGRFYKDKDVIVIGGGNSAFAASTYLSRYVKSVKQVLRRDVARADFVEVERVKQNPKVKLYYNLLADSVLLTDAIDGEKSVCGLRFKERLTGEYVDLAADGVFAMVGELANSKYLQDANGQNLLDKNNYVVTDFNMQSKMPGVFAAGDVRNTNLRQVVTACADGAIAAQMAQRYIASLD</sequence>
<keyword evidence="3" id="KW-0560">Oxidoreductase</keyword>
<keyword evidence="5" id="KW-0676">Redox-active center</keyword>
<dbReference type="STRING" id="1497955.HMPREF1872_01265"/>
<dbReference type="PANTHER" id="PTHR48105">
    <property type="entry name" value="THIOREDOXIN REDUCTASE 1-RELATED-RELATED"/>
    <property type="match status" value="1"/>
</dbReference>
<dbReference type="InterPro" id="IPR050097">
    <property type="entry name" value="Ferredoxin-NADP_redctase_2"/>
</dbReference>
<protein>
    <submittedName>
        <fullName evidence="7">Putative thioredoxin-disulfide reductase</fullName>
    </submittedName>
</protein>
<evidence type="ECO:0000259" key="6">
    <source>
        <dbReference type="Pfam" id="PF07992"/>
    </source>
</evidence>
<keyword evidence="2" id="KW-0274">FAD</keyword>
<name>A0A133Y7Y3_9FIRM</name>
<dbReference type="PROSITE" id="PS00573">
    <property type="entry name" value="PYRIDINE_REDOX_2"/>
    <property type="match status" value="1"/>
</dbReference>
<organism evidence="7 8">
    <name type="scientific">Amygdalobacter nucleatus</name>
    <dbReference type="NCBI Taxonomy" id="3029274"/>
    <lineage>
        <taxon>Bacteria</taxon>
        <taxon>Bacillati</taxon>
        <taxon>Bacillota</taxon>
        <taxon>Clostridia</taxon>
        <taxon>Eubacteriales</taxon>
        <taxon>Oscillospiraceae</taxon>
        <taxon>Amygdalobacter</taxon>
    </lineage>
</organism>
<dbReference type="PATRIC" id="fig|1497955.3.peg.1231"/>
<accession>A0A133Y7Y3</accession>
<evidence type="ECO:0000256" key="4">
    <source>
        <dbReference type="ARBA" id="ARBA00023157"/>
    </source>
</evidence>
<dbReference type="Gene3D" id="3.50.50.60">
    <property type="entry name" value="FAD/NAD(P)-binding domain"/>
    <property type="match status" value="2"/>
</dbReference>
<dbReference type="InterPro" id="IPR023753">
    <property type="entry name" value="FAD/NAD-binding_dom"/>
</dbReference>
<dbReference type="GO" id="GO:0016668">
    <property type="term" value="F:oxidoreductase activity, acting on a sulfur group of donors, NAD(P) as acceptor"/>
    <property type="evidence" value="ECO:0007669"/>
    <property type="project" value="UniProtKB-ARBA"/>
</dbReference>
<dbReference type="InterPro" id="IPR008255">
    <property type="entry name" value="Pyr_nucl-diS_OxRdtase_2_AS"/>
</dbReference>